<dbReference type="EMBL" id="LDSN01000080">
    <property type="protein sequence ID" value="KTT14775.1"/>
    <property type="molecule type" value="Genomic_DNA"/>
</dbReference>
<reference evidence="3 4" key="1">
    <citation type="journal article" date="2016" name="Front. Microbiol.">
        <title>Genomic Resource of Rice Seed Associated Bacteria.</title>
        <authorList>
            <person name="Midha S."/>
            <person name="Bansal K."/>
            <person name="Sharma S."/>
            <person name="Kumar N."/>
            <person name="Patil P.P."/>
            <person name="Chaudhry V."/>
            <person name="Patil P.B."/>
        </authorList>
    </citation>
    <scope>NUCLEOTIDE SEQUENCE [LARGE SCALE GENOMIC DNA]</scope>
    <source>
        <strain evidence="3 4">NS96</strain>
    </source>
</reference>
<accession>A0AAJ0LIT1</accession>
<evidence type="ECO:0000313" key="4">
    <source>
        <dbReference type="Proteomes" id="UP000071644"/>
    </source>
</evidence>
<gene>
    <name evidence="3" type="ORF">NS96R_20575</name>
</gene>
<keyword evidence="2" id="KW-1133">Transmembrane helix</keyword>
<feature type="region of interest" description="Disordered" evidence="1">
    <location>
        <begin position="90"/>
        <end position="118"/>
    </location>
</feature>
<comment type="caution">
    <text evidence="3">The sequence shown here is derived from an EMBL/GenBank/DDBJ whole genome shotgun (WGS) entry which is preliminary data.</text>
</comment>
<protein>
    <recommendedName>
        <fullName evidence="5">Transmembrane protein</fullName>
    </recommendedName>
</protein>
<evidence type="ECO:0000256" key="2">
    <source>
        <dbReference type="SAM" id="Phobius"/>
    </source>
</evidence>
<organism evidence="3 4">
    <name type="scientific">Pseudomonas parafulva</name>
    <dbReference type="NCBI Taxonomy" id="157782"/>
    <lineage>
        <taxon>Bacteria</taxon>
        <taxon>Pseudomonadati</taxon>
        <taxon>Pseudomonadota</taxon>
        <taxon>Gammaproteobacteria</taxon>
        <taxon>Pseudomonadales</taxon>
        <taxon>Pseudomonadaceae</taxon>
        <taxon>Pseudomonas</taxon>
    </lineage>
</organism>
<keyword evidence="2" id="KW-0812">Transmembrane</keyword>
<dbReference type="RefSeq" id="WP_058639902.1">
    <property type="nucleotide sequence ID" value="NZ_LDSN01000080.1"/>
</dbReference>
<name>A0AAJ0LIT1_9PSED</name>
<evidence type="ECO:0000313" key="3">
    <source>
        <dbReference type="EMBL" id="KTT14775.1"/>
    </source>
</evidence>
<proteinExistence type="predicted"/>
<keyword evidence="2" id="KW-0472">Membrane</keyword>
<evidence type="ECO:0008006" key="5">
    <source>
        <dbReference type="Google" id="ProtNLM"/>
    </source>
</evidence>
<feature type="transmembrane region" description="Helical" evidence="2">
    <location>
        <begin position="134"/>
        <end position="155"/>
    </location>
</feature>
<feature type="compositionally biased region" description="Polar residues" evidence="1">
    <location>
        <begin position="98"/>
        <end position="116"/>
    </location>
</feature>
<evidence type="ECO:0000256" key="1">
    <source>
        <dbReference type="SAM" id="MobiDB-lite"/>
    </source>
</evidence>
<sequence>MKVRFAGEEIVQSYHHMGDDEFEQDLAQLEHLLGDQYFFVYRYLSDGCFSGTLELLLVSAGDWRRAETVYGQSRVAAYFKRCVSDAPPPVANDAPSVTAGTPSSASLGQTSASNRAPNEEESEWGTFYRLRAKMFLWVILPVLVAFALSVGWGLLKGNTLQPLQPKGCKNVDNVFRNLPAEQAEPLEEQMRQQLGCKSE</sequence>
<dbReference type="AlphaFoldDB" id="A0AAJ0LIT1"/>
<dbReference type="Proteomes" id="UP000071644">
    <property type="component" value="Unassembled WGS sequence"/>
</dbReference>